<name>A0AB35U4A9_9FIRM</name>
<proteinExistence type="inferred from homology"/>
<keyword evidence="4 8" id="KW-0812">Transmembrane</keyword>
<feature type="transmembrane region" description="Helical" evidence="8">
    <location>
        <begin position="266"/>
        <end position="290"/>
    </location>
</feature>
<feature type="compositionally biased region" description="Basic and acidic residues" evidence="7">
    <location>
        <begin position="456"/>
        <end position="475"/>
    </location>
</feature>
<evidence type="ECO:0000313" key="11">
    <source>
        <dbReference type="Proteomes" id="UP001286174"/>
    </source>
</evidence>
<evidence type="ECO:0000313" key="10">
    <source>
        <dbReference type="EMBL" id="MDX8419928.1"/>
    </source>
</evidence>
<sequence length="475" mass="55176">MRQYRKHKIQEKYAYRKVVGAGETLLMTVLFFWVWTNFVVDHNQTGHLTGYGNLFMALGIYLLMLLEFNHFFGGYKIGVHRKMNTLAAQVSALFVSDFLEVFVSMAITGNFRFFDEFLTRYFAMFLVQAFLICCLTGKLIDLYRHLFPPLQVLEIYDQRVTNLGSKITLGRPDKYQVASSISVDQDVSALREKMNQYDAVLVDDMPSQKRNMLIKLCFEMNKRVYFTPKLSDIIIKSSENLNLFDTPLYLNRNMGMKASQRIIKRFFDILLSLIALIILSPVLLIVAIAIKKEDGGPVFFKQERCTLNNKTFMILKFRSMIVDAEKDGRPHPAGEEDDRITHVGKFIRKTRIDELPQLINILKGDMSIVGPRPERIEHVQLYTESIPEFSFRSKVKGGLTGYAQVYGKYNTSALDKLKMDLIYIENYSLLLDVQILFETVRVIFQKESTEGFSEAQQEHMEEMEEEHKHQFHDDK</sequence>
<dbReference type="GO" id="GO:0016780">
    <property type="term" value="F:phosphotransferase activity, for other substituted phosphate groups"/>
    <property type="evidence" value="ECO:0007669"/>
    <property type="project" value="TreeGrafter"/>
</dbReference>
<evidence type="ECO:0000256" key="6">
    <source>
        <dbReference type="ARBA" id="ARBA00023136"/>
    </source>
</evidence>
<dbReference type="Proteomes" id="UP001286174">
    <property type="component" value="Unassembled WGS sequence"/>
</dbReference>
<protein>
    <submittedName>
        <fullName evidence="10">Exopolysaccharide biosynthesis polyprenyl glycosylphosphotransferase</fullName>
    </submittedName>
</protein>
<keyword evidence="3" id="KW-0808">Transferase</keyword>
<feature type="transmembrane region" description="Helical" evidence="8">
    <location>
        <begin position="18"/>
        <end position="36"/>
    </location>
</feature>
<feature type="transmembrane region" description="Helical" evidence="8">
    <location>
        <begin position="121"/>
        <end position="140"/>
    </location>
</feature>
<evidence type="ECO:0000256" key="4">
    <source>
        <dbReference type="ARBA" id="ARBA00022692"/>
    </source>
</evidence>
<reference evidence="10 11" key="1">
    <citation type="submission" date="2022-03" db="EMBL/GenBank/DDBJ databases">
        <title>Novel taxa within the pig intestine.</title>
        <authorList>
            <person name="Wylensek D."/>
            <person name="Bishof K."/>
            <person name="Afrizal A."/>
            <person name="Clavel T."/>
        </authorList>
    </citation>
    <scope>NUCLEOTIDE SEQUENCE [LARGE SCALE GENOMIC DNA]</scope>
    <source>
        <strain evidence="10 11">CLA-KB-P133</strain>
    </source>
</reference>
<evidence type="ECO:0000259" key="9">
    <source>
        <dbReference type="Pfam" id="PF02397"/>
    </source>
</evidence>
<evidence type="ECO:0000256" key="1">
    <source>
        <dbReference type="ARBA" id="ARBA00004141"/>
    </source>
</evidence>
<evidence type="ECO:0000256" key="3">
    <source>
        <dbReference type="ARBA" id="ARBA00022679"/>
    </source>
</evidence>
<evidence type="ECO:0000256" key="2">
    <source>
        <dbReference type="ARBA" id="ARBA00006464"/>
    </source>
</evidence>
<dbReference type="GO" id="GO:0016020">
    <property type="term" value="C:membrane"/>
    <property type="evidence" value="ECO:0007669"/>
    <property type="project" value="UniProtKB-SubCell"/>
</dbReference>
<dbReference type="AlphaFoldDB" id="A0AB35U4A9"/>
<dbReference type="PANTHER" id="PTHR30576:SF0">
    <property type="entry name" value="UNDECAPRENYL-PHOSPHATE N-ACETYLGALACTOSAMINYL 1-PHOSPHATE TRANSFERASE-RELATED"/>
    <property type="match status" value="1"/>
</dbReference>
<organism evidence="10 11">
    <name type="scientific">Grylomicrobium aquisgranensis</name>
    <dbReference type="NCBI Taxonomy" id="2926318"/>
    <lineage>
        <taxon>Bacteria</taxon>
        <taxon>Bacillati</taxon>
        <taxon>Bacillota</taxon>
        <taxon>Erysipelotrichia</taxon>
        <taxon>Erysipelotrichales</taxon>
        <taxon>Erysipelotrichaceae</taxon>
        <taxon>Grylomicrobium</taxon>
    </lineage>
</organism>
<evidence type="ECO:0000256" key="7">
    <source>
        <dbReference type="SAM" id="MobiDB-lite"/>
    </source>
</evidence>
<dbReference type="RefSeq" id="WP_370596182.1">
    <property type="nucleotide sequence ID" value="NZ_JALBUR010000017.1"/>
</dbReference>
<evidence type="ECO:0000256" key="5">
    <source>
        <dbReference type="ARBA" id="ARBA00022989"/>
    </source>
</evidence>
<dbReference type="NCBIfam" id="TIGR03025">
    <property type="entry name" value="EPS_sugtrans"/>
    <property type="match status" value="1"/>
</dbReference>
<feature type="transmembrane region" description="Helical" evidence="8">
    <location>
        <begin position="48"/>
        <end position="66"/>
    </location>
</feature>
<feature type="transmembrane region" description="Helical" evidence="8">
    <location>
        <begin position="86"/>
        <end position="109"/>
    </location>
</feature>
<comment type="caution">
    <text evidence="10">The sequence shown here is derived from an EMBL/GenBank/DDBJ whole genome shotgun (WGS) entry which is preliminary data.</text>
</comment>
<dbReference type="InterPro" id="IPR017475">
    <property type="entry name" value="EPS_sugar_tfrase"/>
</dbReference>
<dbReference type="InterPro" id="IPR003362">
    <property type="entry name" value="Bact_transf"/>
</dbReference>
<accession>A0AB35U4A9</accession>
<keyword evidence="6 8" id="KW-0472">Membrane</keyword>
<keyword evidence="11" id="KW-1185">Reference proteome</keyword>
<keyword evidence="5 8" id="KW-1133">Transmembrane helix</keyword>
<dbReference type="PANTHER" id="PTHR30576">
    <property type="entry name" value="COLANIC BIOSYNTHESIS UDP-GLUCOSE LIPID CARRIER TRANSFERASE"/>
    <property type="match status" value="1"/>
</dbReference>
<evidence type="ECO:0000256" key="8">
    <source>
        <dbReference type="SAM" id="Phobius"/>
    </source>
</evidence>
<dbReference type="EMBL" id="JALBUR010000017">
    <property type="protein sequence ID" value="MDX8419928.1"/>
    <property type="molecule type" value="Genomic_DNA"/>
</dbReference>
<comment type="subcellular location">
    <subcellularLocation>
        <location evidence="1">Membrane</location>
        <topology evidence="1">Multi-pass membrane protein</topology>
    </subcellularLocation>
</comment>
<gene>
    <name evidence="10" type="ORF">MOZ60_07445</name>
</gene>
<feature type="region of interest" description="Disordered" evidence="7">
    <location>
        <begin position="453"/>
        <end position="475"/>
    </location>
</feature>
<comment type="similarity">
    <text evidence="2">Belongs to the bacterial sugar transferase family.</text>
</comment>
<feature type="domain" description="Bacterial sugar transferase" evidence="9">
    <location>
        <begin position="264"/>
        <end position="444"/>
    </location>
</feature>
<dbReference type="Pfam" id="PF02397">
    <property type="entry name" value="Bac_transf"/>
    <property type="match status" value="1"/>
</dbReference>